<sequence length="825" mass="87784">MSNVIQHWRDGKVFAGTSTATAPVTNPATGAVTGEVALASVDDARAVIDAAVAAFPGWRDTSLAKRTSVLFAFRELLNARKDELAALITAEHGKVLSDALGEVSRGLEVVEFACGIPSLLKGGFTENASTNVDVHSVLQPLGPVGIISPFNFPAMVPMWFFPIAIAAGNTVVLKPSEKDPSSSLWMARLWAEAGLPEGVFNVLQGDKTAVDELLTNPKIKAISFVGSTPIAQYVYATATAAGKRVQALGGAKNHAVILPDADLDLAADAMVNAGFGSAGERCMAISAAVAVGPIADDLVAKIAERAATIKTGDGTKDSDMGPLVTKVHRDKVASYIDAGEAAGAKVVLDGRTVIANGGADGFWLGPTLLDNVTPEMSVYTDEIFGPVLSVLRVESYDEALELINNNPYGNGTAIFTNDGGAARRFQNEVEVGMVGINVPIPVPMAYFSFGGWKASLFGDSHAHGTEGVHFFTRTKAITTRWLDPSHGGINLASPRTSERISAMTLTQEPAVLPNGLTVEAAKAEAARAYELDRAHVFHSWSAQEEITPMTITAAQGSYVWDGDGNRLLDFSCQLVNTNIGHQHPKVVAAIAEQAAKLCTIAPQYANAARSEAARLIAERTPGELNKVFFTNGGADAVEHAVRMARLHTGRYKVLSRYRAYHGGTDTAINLTGDPRRWPNDRGNAGIVHFNGPFLYRSSFYAETEEQESQRALEYLEKLIQMEGPSTIAAIILESIPGTAGIMVPPPGYMAGVRDICDRYGIVFIADEVMAGFGRSGKWFSINHFDVVPDLMTFAKGVNSGTCRWAASRSAPRSMRPSRTAPTPVG</sequence>
<evidence type="ECO:0000256" key="1">
    <source>
        <dbReference type="ARBA" id="ARBA00013048"/>
    </source>
</evidence>
<dbReference type="InterPro" id="IPR049704">
    <property type="entry name" value="Aminotrans_3_PPA_site"/>
</dbReference>
<dbReference type="PANTHER" id="PTHR43866">
    <property type="entry name" value="MALONATE-SEMIALDEHYDE DEHYDROGENASE"/>
    <property type="match status" value="1"/>
</dbReference>
<keyword evidence="3" id="KW-0560">Oxidoreductase</keyword>
<protein>
    <recommendedName>
        <fullName evidence="1">methylmalonate-semialdehyde dehydrogenase (CoA acylating)</fullName>
        <ecNumber evidence="1">1.2.1.27</ecNumber>
    </recommendedName>
</protein>
<proteinExistence type="predicted"/>
<dbReference type="SUPFAM" id="SSF53720">
    <property type="entry name" value="ALDH-like"/>
    <property type="match status" value="1"/>
</dbReference>
<dbReference type="InterPro" id="IPR016161">
    <property type="entry name" value="Ald_DH/histidinol_DH"/>
</dbReference>
<dbReference type="GO" id="GO:0006574">
    <property type="term" value="P:L-valine catabolic process"/>
    <property type="evidence" value="ECO:0007669"/>
    <property type="project" value="TreeGrafter"/>
</dbReference>
<dbReference type="Gene3D" id="3.40.605.10">
    <property type="entry name" value="Aldehyde Dehydrogenase, Chain A, domain 1"/>
    <property type="match status" value="1"/>
</dbReference>
<dbReference type="GO" id="GO:0008483">
    <property type="term" value="F:transaminase activity"/>
    <property type="evidence" value="ECO:0007669"/>
    <property type="project" value="InterPro"/>
</dbReference>
<dbReference type="InterPro" id="IPR016160">
    <property type="entry name" value="Ald_DH_CS_CYS"/>
</dbReference>
<evidence type="ECO:0000313" key="6">
    <source>
        <dbReference type="EMBL" id="CQD24979.1"/>
    </source>
</evidence>
<dbReference type="Pfam" id="PF00202">
    <property type="entry name" value="Aminotran_3"/>
    <property type="match status" value="1"/>
</dbReference>
<dbReference type="AlphaFoldDB" id="A0A0U1E010"/>
<dbReference type="InterPro" id="IPR015421">
    <property type="entry name" value="PyrdxlP-dep_Trfase_major"/>
</dbReference>
<dbReference type="PROSITE" id="PS00600">
    <property type="entry name" value="AA_TRANSFER_CLASS_3"/>
    <property type="match status" value="1"/>
</dbReference>
<dbReference type="NCBIfam" id="TIGR01722">
    <property type="entry name" value="MMSDH"/>
    <property type="match status" value="1"/>
</dbReference>
<accession>A0A0U1E010</accession>
<name>A0A0U1E010_9MYCO</name>
<dbReference type="Pfam" id="PF00171">
    <property type="entry name" value="Aldedh"/>
    <property type="match status" value="1"/>
</dbReference>
<dbReference type="Gene3D" id="3.40.309.10">
    <property type="entry name" value="Aldehyde Dehydrogenase, Chain A, domain 2"/>
    <property type="match status" value="1"/>
</dbReference>
<dbReference type="CDD" id="cd07085">
    <property type="entry name" value="ALDH_F6_MMSDH"/>
    <property type="match status" value="1"/>
</dbReference>
<dbReference type="FunFam" id="3.40.605.10:FF:000003">
    <property type="entry name" value="Methylmalonate-semialdehyde dehydrogenase [acylating]"/>
    <property type="match status" value="1"/>
</dbReference>
<dbReference type="InterPro" id="IPR010061">
    <property type="entry name" value="MeMal-semiAld_DH"/>
</dbReference>
<dbReference type="InterPro" id="IPR016162">
    <property type="entry name" value="Ald_DH_N"/>
</dbReference>
<dbReference type="Gene3D" id="3.40.640.10">
    <property type="entry name" value="Type I PLP-dependent aspartate aminotransferase-like (Major domain)"/>
    <property type="match status" value="1"/>
</dbReference>
<organism evidence="6 7">
    <name type="scientific">Mycolicibacterium conceptionense</name>
    <dbReference type="NCBI Taxonomy" id="451644"/>
    <lineage>
        <taxon>Bacteria</taxon>
        <taxon>Bacillati</taxon>
        <taxon>Actinomycetota</taxon>
        <taxon>Actinomycetes</taxon>
        <taxon>Mycobacteriales</taxon>
        <taxon>Mycobacteriaceae</taxon>
        <taxon>Mycolicibacterium</taxon>
    </lineage>
</organism>
<evidence type="ECO:0000256" key="3">
    <source>
        <dbReference type="ARBA" id="ARBA00023002"/>
    </source>
</evidence>
<keyword evidence="2" id="KW-0663">Pyridoxal phosphate</keyword>
<dbReference type="PANTHER" id="PTHR43866:SF4">
    <property type="entry name" value="MALONATE-SEMIALDEHYDE DEHYDROGENASE"/>
    <property type="match status" value="1"/>
</dbReference>
<dbReference type="EC" id="1.2.1.27" evidence="1"/>
<dbReference type="CDD" id="cd00610">
    <property type="entry name" value="OAT_like"/>
    <property type="match status" value="1"/>
</dbReference>
<dbReference type="NCBIfam" id="NF004718">
    <property type="entry name" value="PRK06062.1"/>
    <property type="match status" value="1"/>
</dbReference>
<dbReference type="InterPro" id="IPR005814">
    <property type="entry name" value="Aminotrans_3"/>
</dbReference>
<evidence type="ECO:0000256" key="4">
    <source>
        <dbReference type="ARBA" id="ARBA00023027"/>
    </source>
</evidence>
<evidence type="ECO:0000256" key="2">
    <source>
        <dbReference type="ARBA" id="ARBA00022898"/>
    </source>
</evidence>
<dbReference type="InterPro" id="IPR015590">
    <property type="entry name" value="Aldehyde_DH_dom"/>
</dbReference>
<dbReference type="InterPro" id="IPR016163">
    <property type="entry name" value="Ald_DH_C"/>
</dbReference>
<keyword evidence="4" id="KW-0520">NAD</keyword>
<dbReference type="Proteomes" id="UP000182227">
    <property type="component" value="Unassembled WGS sequence"/>
</dbReference>
<dbReference type="Gene3D" id="3.90.1150.10">
    <property type="entry name" value="Aspartate Aminotransferase, domain 1"/>
    <property type="match status" value="1"/>
</dbReference>
<reference evidence="6 7" key="1">
    <citation type="submission" date="2015-03" db="EMBL/GenBank/DDBJ databases">
        <authorList>
            <person name="Murphy D."/>
        </authorList>
    </citation>
    <scope>NUCLEOTIDE SEQUENCE [LARGE SCALE GENOMIC DNA]</scope>
    <source>
        <strain evidence="6 7">D16</strain>
    </source>
</reference>
<dbReference type="EMBL" id="CTEF01000008">
    <property type="protein sequence ID" value="CQD24979.1"/>
    <property type="molecule type" value="Genomic_DNA"/>
</dbReference>
<dbReference type="GO" id="GO:0030170">
    <property type="term" value="F:pyridoxal phosphate binding"/>
    <property type="evidence" value="ECO:0007669"/>
    <property type="project" value="InterPro"/>
</dbReference>
<feature type="domain" description="Aldehyde dehydrogenase" evidence="5">
    <location>
        <begin position="19"/>
        <end position="477"/>
    </location>
</feature>
<dbReference type="GO" id="GO:0006210">
    <property type="term" value="P:thymine catabolic process"/>
    <property type="evidence" value="ECO:0007669"/>
    <property type="project" value="TreeGrafter"/>
</dbReference>
<evidence type="ECO:0000313" key="7">
    <source>
        <dbReference type="Proteomes" id="UP000182227"/>
    </source>
</evidence>
<gene>
    <name evidence="6" type="primary">mmsA_2</name>
    <name evidence="6" type="ORF">BN970_06777</name>
</gene>
<dbReference type="GO" id="GO:0004491">
    <property type="term" value="F:methylmalonate-semialdehyde dehydrogenase (acylating, NAD) activity"/>
    <property type="evidence" value="ECO:0007669"/>
    <property type="project" value="UniProtKB-EC"/>
</dbReference>
<dbReference type="InterPro" id="IPR015422">
    <property type="entry name" value="PyrdxlP-dep_Trfase_small"/>
</dbReference>
<dbReference type="PROSITE" id="PS00070">
    <property type="entry name" value="ALDEHYDE_DEHYDR_CYS"/>
    <property type="match status" value="1"/>
</dbReference>
<dbReference type="SUPFAM" id="SSF53383">
    <property type="entry name" value="PLP-dependent transferases"/>
    <property type="match status" value="1"/>
</dbReference>
<evidence type="ECO:0000259" key="5">
    <source>
        <dbReference type="Pfam" id="PF00171"/>
    </source>
</evidence>
<dbReference type="FunFam" id="3.40.309.10:FF:000002">
    <property type="entry name" value="Methylmalonate-semialdehyde dehydrogenase (Acylating)"/>
    <property type="match status" value="1"/>
</dbReference>
<dbReference type="InterPro" id="IPR015424">
    <property type="entry name" value="PyrdxlP-dep_Trfase"/>
</dbReference>